<evidence type="ECO:0000313" key="12">
    <source>
        <dbReference type="Proteomes" id="UP000196368"/>
    </source>
</evidence>
<gene>
    <name evidence="11" type="ORF">B5F75_00840</name>
</gene>
<protein>
    <recommendedName>
        <fullName evidence="10">Major facilitator superfamily (MFS) profile domain-containing protein</fullName>
    </recommendedName>
</protein>
<evidence type="ECO:0000256" key="6">
    <source>
        <dbReference type="ARBA" id="ARBA00022989"/>
    </source>
</evidence>
<dbReference type="NCBIfam" id="TIGR00924">
    <property type="entry name" value="yjdL_sub1_fam"/>
    <property type="match status" value="1"/>
</dbReference>
<dbReference type="GO" id="GO:0005886">
    <property type="term" value="C:plasma membrane"/>
    <property type="evidence" value="ECO:0007669"/>
    <property type="project" value="UniProtKB-SubCell"/>
</dbReference>
<evidence type="ECO:0000259" key="10">
    <source>
        <dbReference type="PROSITE" id="PS50850"/>
    </source>
</evidence>
<evidence type="ECO:0000256" key="8">
    <source>
        <dbReference type="RuleBase" id="RU003755"/>
    </source>
</evidence>
<feature type="transmembrane region" description="Helical" evidence="9">
    <location>
        <begin position="356"/>
        <end position="378"/>
    </location>
</feature>
<evidence type="ECO:0000256" key="1">
    <source>
        <dbReference type="ARBA" id="ARBA00004651"/>
    </source>
</evidence>
<keyword evidence="3" id="KW-1003">Cell membrane</keyword>
<keyword evidence="4 8" id="KW-0812">Transmembrane</keyword>
<feature type="transmembrane region" description="Helical" evidence="9">
    <location>
        <begin position="142"/>
        <end position="164"/>
    </location>
</feature>
<dbReference type="InterPro" id="IPR020846">
    <property type="entry name" value="MFS_dom"/>
</dbReference>
<feature type="transmembrane region" description="Helical" evidence="9">
    <location>
        <begin position="26"/>
        <end position="44"/>
    </location>
</feature>
<keyword evidence="12" id="KW-1185">Reference proteome</keyword>
<dbReference type="InterPro" id="IPR005279">
    <property type="entry name" value="Dipep/tripep_permease"/>
</dbReference>
<dbReference type="InterPro" id="IPR018456">
    <property type="entry name" value="PTR2_symporter_CS"/>
</dbReference>
<evidence type="ECO:0000256" key="7">
    <source>
        <dbReference type="ARBA" id="ARBA00023136"/>
    </source>
</evidence>
<keyword evidence="2 8" id="KW-0813">Transport</keyword>
<feature type="transmembrane region" description="Helical" evidence="9">
    <location>
        <begin position="270"/>
        <end position="288"/>
    </location>
</feature>
<dbReference type="PROSITE" id="PS01023">
    <property type="entry name" value="PTR2_2"/>
    <property type="match status" value="1"/>
</dbReference>
<dbReference type="RefSeq" id="WP_087286496.1">
    <property type="nucleotide sequence ID" value="NZ_NFJD01000001.1"/>
</dbReference>
<comment type="caution">
    <text evidence="11">The sequence shown here is derived from an EMBL/GenBank/DDBJ whole genome shotgun (WGS) entry which is preliminary data.</text>
</comment>
<feature type="transmembrane region" description="Helical" evidence="9">
    <location>
        <begin position="211"/>
        <end position="227"/>
    </location>
</feature>
<keyword evidence="6 9" id="KW-1133">Transmembrane helix</keyword>
<feature type="transmembrane region" description="Helical" evidence="9">
    <location>
        <begin position="51"/>
        <end position="71"/>
    </location>
</feature>
<feature type="transmembrane region" description="Helical" evidence="9">
    <location>
        <begin position="327"/>
        <end position="344"/>
    </location>
</feature>
<keyword evidence="5" id="KW-0571">Peptide transport</keyword>
<dbReference type="Pfam" id="PF00854">
    <property type="entry name" value="PTR2"/>
    <property type="match status" value="1"/>
</dbReference>
<comment type="similarity">
    <text evidence="8">Belongs to the major facilitator superfamily. Proton-dependent oligopeptide transporter (POT/PTR) (TC 2.A.17) family.</text>
</comment>
<dbReference type="Gene3D" id="1.20.1250.20">
    <property type="entry name" value="MFS general substrate transporter like domains"/>
    <property type="match status" value="1"/>
</dbReference>
<feature type="transmembrane region" description="Helical" evidence="9">
    <location>
        <begin position="233"/>
        <end position="249"/>
    </location>
</feature>
<name>A0A1Y4DFD3_9BACT</name>
<dbReference type="Proteomes" id="UP000196368">
    <property type="component" value="Unassembled WGS sequence"/>
</dbReference>
<reference evidence="12" key="1">
    <citation type="submission" date="2017-04" db="EMBL/GenBank/DDBJ databases">
        <title>Function of individual gut microbiota members based on whole genome sequencing of pure cultures obtained from chicken caecum.</title>
        <authorList>
            <person name="Medvecky M."/>
            <person name="Cejkova D."/>
            <person name="Polansky O."/>
            <person name="Karasova D."/>
            <person name="Kubasova T."/>
            <person name="Cizek A."/>
            <person name="Rychlik I."/>
        </authorList>
    </citation>
    <scope>NUCLEOTIDE SEQUENCE [LARGE SCALE GENOMIC DNA]</scope>
    <source>
        <strain evidence="12">An273</strain>
    </source>
</reference>
<dbReference type="PROSITE" id="PS50850">
    <property type="entry name" value="MFS"/>
    <property type="match status" value="1"/>
</dbReference>
<evidence type="ECO:0000256" key="9">
    <source>
        <dbReference type="SAM" id="Phobius"/>
    </source>
</evidence>
<sequence length="482" mass="53733">MEQTAVKTKQPTGLWLLFMTELWERFSYYAMRSILILYMVYLLGMDKSGASNVYGTFTSLVYLSTLLGGFLADRYLGQKWATIWGGLMIAGGMFIMSVPTVAFLYIAMGLIILGNGFFKPNVVAIVGQLYEKNDARRDGGFTIFYMSVNIGAFFGPLLVGHLAAGGNYKAAFWIAGAGMVIGLFTFILGYKKFLLGKGAAPKDKPTFYKDPALWAIVLAIPMVVLYMQGHHTASYISFAVLAAAYYMYNKKVNRVKTENTAPLTRQEKQQIAVIGILAFFSIFFWAAFEQAGAALNLFAYEYTDRVISFFGHSWEIPANWFQSLNPLYVVIFAPLFSKLWIELAKKGIEPSTPAKFMVSLWLIALAFGVMLLGAFALVGNAKISLFYLAFTYLFQTFAELCISPVGKSMVTKLAPARFVSLLIGVWYLSNAVANKLAGVYSGYFQRISNEQFFLWLVIVPLAVSGLLLVFLKPIKKWMHGVH</sequence>
<evidence type="ECO:0000256" key="4">
    <source>
        <dbReference type="ARBA" id="ARBA00022692"/>
    </source>
</evidence>
<dbReference type="SUPFAM" id="SSF103473">
    <property type="entry name" value="MFS general substrate transporter"/>
    <property type="match status" value="1"/>
</dbReference>
<keyword evidence="7 9" id="KW-0472">Membrane</keyword>
<organism evidence="11 12">
    <name type="scientific">Candidatus Avelusimicrobium gallicola</name>
    <dbReference type="NCBI Taxonomy" id="2562704"/>
    <lineage>
        <taxon>Bacteria</taxon>
        <taxon>Pseudomonadati</taxon>
        <taxon>Elusimicrobiota</taxon>
        <taxon>Elusimicrobia</taxon>
        <taxon>Elusimicrobiales</taxon>
        <taxon>Elusimicrobiaceae</taxon>
        <taxon>Candidatus Avelusimicrobium</taxon>
    </lineage>
</organism>
<evidence type="ECO:0000256" key="2">
    <source>
        <dbReference type="ARBA" id="ARBA00022448"/>
    </source>
</evidence>
<dbReference type="OrthoDB" id="9772725at2"/>
<proteinExistence type="inferred from homology"/>
<feature type="transmembrane region" description="Helical" evidence="9">
    <location>
        <begin position="414"/>
        <end position="432"/>
    </location>
</feature>
<accession>A0A1Y4DFD3</accession>
<dbReference type="GO" id="GO:1904680">
    <property type="term" value="F:peptide transmembrane transporter activity"/>
    <property type="evidence" value="ECO:0007669"/>
    <property type="project" value="InterPro"/>
</dbReference>
<dbReference type="PANTHER" id="PTHR23517:SF15">
    <property type="entry name" value="PROTON-DEPENDENT OLIGOPEPTIDE FAMILY TRANSPORT PROTEIN"/>
    <property type="match status" value="1"/>
</dbReference>
<feature type="domain" description="Major facilitator superfamily (MFS) profile" evidence="10">
    <location>
        <begin position="1"/>
        <end position="194"/>
    </location>
</feature>
<feature type="transmembrane region" description="Helical" evidence="9">
    <location>
        <begin position="384"/>
        <end position="402"/>
    </location>
</feature>
<dbReference type="CDD" id="cd17346">
    <property type="entry name" value="MFS_DtpA_like"/>
    <property type="match status" value="1"/>
</dbReference>
<dbReference type="InterPro" id="IPR036259">
    <property type="entry name" value="MFS_trans_sf"/>
</dbReference>
<evidence type="ECO:0000313" key="11">
    <source>
        <dbReference type="EMBL" id="OUO57352.1"/>
    </source>
</evidence>
<evidence type="ECO:0000256" key="3">
    <source>
        <dbReference type="ARBA" id="ARBA00022475"/>
    </source>
</evidence>
<comment type="subcellular location">
    <subcellularLocation>
        <location evidence="1">Cell membrane</location>
        <topology evidence="1">Multi-pass membrane protein</topology>
    </subcellularLocation>
    <subcellularLocation>
        <location evidence="8">Membrane</location>
        <topology evidence="8">Multi-pass membrane protein</topology>
    </subcellularLocation>
</comment>
<dbReference type="InterPro" id="IPR000109">
    <property type="entry name" value="POT_fam"/>
</dbReference>
<dbReference type="EMBL" id="NFJD01000001">
    <property type="protein sequence ID" value="OUO57352.1"/>
    <property type="molecule type" value="Genomic_DNA"/>
</dbReference>
<dbReference type="GO" id="GO:0006857">
    <property type="term" value="P:oligopeptide transport"/>
    <property type="evidence" value="ECO:0007669"/>
    <property type="project" value="InterPro"/>
</dbReference>
<evidence type="ECO:0000256" key="5">
    <source>
        <dbReference type="ARBA" id="ARBA00022856"/>
    </source>
</evidence>
<dbReference type="InterPro" id="IPR050171">
    <property type="entry name" value="MFS_Transporters"/>
</dbReference>
<feature type="transmembrane region" description="Helical" evidence="9">
    <location>
        <begin position="452"/>
        <end position="471"/>
    </location>
</feature>
<keyword evidence="5" id="KW-0653">Protein transport</keyword>
<feature type="transmembrane region" description="Helical" evidence="9">
    <location>
        <begin position="170"/>
        <end position="190"/>
    </location>
</feature>
<dbReference type="PANTHER" id="PTHR23517">
    <property type="entry name" value="RESISTANCE PROTEIN MDTM, PUTATIVE-RELATED-RELATED"/>
    <property type="match status" value="1"/>
</dbReference>
<dbReference type="AlphaFoldDB" id="A0A1Y4DFD3"/>
<feature type="transmembrane region" description="Helical" evidence="9">
    <location>
        <begin position="83"/>
        <end position="113"/>
    </location>
</feature>